<keyword evidence="1" id="KW-0472">Membrane</keyword>
<dbReference type="EMBL" id="JAIZAY010000001">
    <property type="protein sequence ID" value="KAJ8050416.1"/>
    <property type="molecule type" value="Genomic_DNA"/>
</dbReference>
<dbReference type="AlphaFoldDB" id="A0A9Q1HLX1"/>
<reference evidence="4" key="1">
    <citation type="submission" date="2021-10" db="EMBL/GenBank/DDBJ databases">
        <title>Tropical sea cucumber genome reveals ecological adaptation and Cuvierian tubules defense mechanism.</title>
        <authorList>
            <person name="Chen T."/>
        </authorList>
    </citation>
    <scope>NUCLEOTIDE SEQUENCE</scope>
    <source>
        <strain evidence="4">Nanhai2018</strain>
        <tissue evidence="4">Muscle</tissue>
    </source>
</reference>
<protein>
    <submittedName>
        <fullName evidence="4">NACHT, LRR and PYD domains-containing protein 3</fullName>
    </submittedName>
</protein>
<dbReference type="InterPro" id="IPR036179">
    <property type="entry name" value="Ig-like_dom_sf"/>
</dbReference>
<feature type="domain" description="NACHT" evidence="3">
    <location>
        <begin position="613"/>
        <end position="764"/>
    </location>
</feature>
<evidence type="ECO:0000259" key="3">
    <source>
        <dbReference type="Pfam" id="PF05729"/>
    </source>
</evidence>
<gene>
    <name evidence="4" type="ORF">HOLleu_03618</name>
</gene>
<keyword evidence="1" id="KW-1133">Transmembrane helix</keyword>
<dbReference type="OrthoDB" id="427518at2759"/>
<dbReference type="PANTHER" id="PTHR46312">
    <property type="entry name" value="NACHT DOMAIN-CONTAINING PROTEIN"/>
    <property type="match status" value="1"/>
</dbReference>
<evidence type="ECO:0000313" key="5">
    <source>
        <dbReference type="Proteomes" id="UP001152320"/>
    </source>
</evidence>
<dbReference type="PANTHER" id="PTHR46312:SF2">
    <property type="entry name" value="NUCLEOTIDE-BINDING OLIGOMERIZATION DOMAIN-CONTAINING PROTEIN 2-LIKE"/>
    <property type="match status" value="1"/>
</dbReference>
<keyword evidence="1" id="KW-0812">Transmembrane</keyword>
<evidence type="ECO:0000256" key="1">
    <source>
        <dbReference type="SAM" id="Phobius"/>
    </source>
</evidence>
<keyword evidence="5" id="KW-1185">Reference proteome</keyword>
<dbReference type="SUPFAM" id="SSF48726">
    <property type="entry name" value="Immunoglobulin"/>
    <property type="match status" value="1"/>
</dbReference>
<accession>A0A9Q1HLX1</accession>
<evidence type="ECO:0000313" key="4">
    <source>
        <dbReference type="EMBL" id="KAJ8050416.1"/>
    </source>
</evidence>
<dbReference type="InterPro" id="IPR027417">
    <property type="entry name" value="P-loop_NTPase"/>
</dbReference>
<feature type="transmembrane region" description="Helical" evidence="1">
    <location>
        <begin position="482"/>
        <end position="504"/>
    </location>
</feature>
<feature type="signal peptide" evidence="2">
    <location>
        <begin position="1"/>
        <end position="22"/>
    </location>
</feature>
<dbReference type="Gene3D" id="3.40.50.300">
    <property type="entry name" value="P-loop containing nucleotide triphosphate hydrolases"/>
    <property type="match status" value="1"/>
</dbReference>
<dbReference type="Pfam" id="PF05729">
    <property type="entry name" value="NACHT"/>
    <property type="match status" value="1"/>
</dbReference>
<evidence type="ECO:0000256" key="2">
    <source>
        <dbReference type="SAM" id="SignalP"/>
    </source>
</evidence>
<feature type="chain" id="PRO_5040276858" evidence="2">
    <location>
        <begin position="23"/>
        <end position="1182"/>
    </location>
</feature>
<dbReference type="SUPFAM" id="SSF52540">
    <property type="entry name" value="P-loop containing nucleoside triphosphate hydrolases"/>
    <property type="match status" value="1"/>
</dbReference>
<comment type="caution">
    <text evidence="4">The sequence shown here is derived from an EMBL/GenBank/DDBJ whole genome shotgun (WGS) entry which is preliminary data.</text>
</comment>
<organism evidence="4 5">
    <name type="scientific">Holothuria leucospilota</name>
    <name type="common">Black long sea cucumber</name>
    <name type="synonym">Mertensiothuria leucospilota</name>
    <dbReference type="NCBI Taxonomy" id="206669"/>
    <lineage>
        <taxon>Eukaryota</taxon>
        <taxon>Metazoa</taxon>
        <taxon>Echinodermata</taxon>
        <taxon>Eleutherozoa</taxon>
        <taxon>Echinozoa</taxon>
        <taxon>Holothuroidea</taxon>
        <taxon>Aspidochirotacea</taxon>
        <taxon>Aspidochirotida</taxon>
        <taxon>Holothuriidae</taxon>
        <taxon>Holothuria</taxon>
    </lineage>
</organism>
<dbReference type="Proteomes" id="UP001152320">
    <property type="component" value="Chromosome 1"/>
</dbReference>
<proteinExistence type="predicted"/>
<sequence>MMLLIQLLLFILVTFFSTSGNGGLPCDSPQFIEFGKTDIVNCSFDENVFLLVWYNSTDFVNDEALLYYKRPVKSGIGYAAGEYDICSNGSLIVNQVSLKQDNYFTVVMTNSPSEKIIPYTVRAVVTVKPNEAFPIIDKCGNASKFCFLQVSAGEDITCSIREVRPAIPLTWVMRTANGDMNVSFESTTSTEGIGFSTFASTTNCTSQMKEITLLVCKFDSRLLWLRHRESVILVQSDHARNINRNYVLKFMELRSQLRLTCSKRNATFWIWKKRQANDSHTETTIAAFTVMNYTKINLSQDYHLDDEGSLVTFSTKIHHEGVYTCSYGNGLDFGSNAYKVIVHVPPAPPHPLVDGCEHQDPCILEKQYEDYLTCRLLGIRPAVKLEWNVFPTHLSSKITFSNEFREVIPKGNAFDVTITSKYHVNDASQERLTIECKVSTTDETPFNLATNFDLYFLRGYHADIQTEQTTSHTISKSKNNHYGWIFVVVATFSIGLFLAGFKVVKARRKHRLTKGIDEAELLQTFTIPGTGKLLSAKMKLFLTQLKGTYDEMYASVQPVPFIREMFSVNEVFVDNNIEFLQTVDGKFGKRIWTRLSSYSDIFSDQRLSPVRYILEGGPGYGKSTFSLQLAYDWCNGVKYLENLDVLILLKLRQMGAKVSIAKAIKHLLLPEDSSLTEDDVMDILRSCSSILFVLDGYDEYPDYETYDITDVKKIINRDIFQQSNVILTTRSGCLPKTYSSKTKRIRLTGFDEQSRDNYISKLVSRNNIIDCKRLKECLRENPVLSDLCQVPLFFAMFAHITHERKEIKRLTSVTSFFRYMVFCIHGHMMNKSRLDSKQHDTLGQTKIDHSRLNKEAFDSLYAHNRRDKWVKADLQDIIGQNCYNHFANRGILISERVMNIFDKRVSEFEHIQYVEEVRFYHKLFCEWYAAHYFSKLAAEYSPGDLNKLLEGYNPLELQYLLRFACGLNPKAAGNIIKYLTLVNVPDQIKMLCIIEQTGDINSIMDSVRDVCLRAIEIRKGLSKIMLRSTIQLLEIAALNNISISCLRFWNCFISGGDAIDEHHTDSGILRPNLKNITCIEIYESEKTLSEENVVDILNYVSGCMELKTLKFFDCLMPYSLIWNDAIHFEVLWYTMGGEWYVFDVSSGNWKINGSYCEGNTGSAMTKVEYNQLVTCYSMEDQP</sequence>
<keyword evidence="2" id="KW-0732">Signal</keyword>
<name>A0A9Q1HLX1_HOLLE</name>
<dbReference type="InterPro" id="IPR007111">
    <property type="entry name" value="NACHT_NTPase"/>
</dbReference>